<dbReference type="InterPro" id="IPR016667">
    <property type="entry name" value="Caps_polysacc_synth_CpsB/CapC"/>
</dbReference>
<evidence type="ECO:0000256" key="2">
    <source>
        <dbReference type="ARBA" id="ARBA00013064"/>
    </source>
</evidence>
<proteinExistence type="inferred from homology"/>
<dbReference type="GO" id="GO:0004725">
    <property type="term" value="F:protein tyrosine phosphatase activity"/>
    <property type="evidence" value="ECO:0007669"/>
    <property type="project" value="UniProtKB-EC"/>
</dbReference>
<dbReference type="PIRSF" id="PIRSF016557">
    <property type="entry name" value="Caps_synth_CpsB"/>
    <property type="match status" value="1"/>
</dbReference>
<dbReference type="EMBL" id="JABAIK010000020">
    <property type="protein sequence ID" value="NLS14384.1"/>
    <property type="molecule type" value="Genomic_DNA"/>
</dbReference>
<dbReference type="SUPFAM" id="SSF89550">
    <property type="entry name" value="PHP domain-like"/>
    <property type="match status" value="1"/>
</dbReference>
<reference evidence="5 6" key="1">
    <citation type="submission" date="2020-04" db="EMBL/GenBank/DDBJ databases">
        <title>Vibrio sp. SM6, a novel species isolated from seawater.</title>
        <authorList>
            <person name="Wang X."/>
        </authorList>
    </citation>
    <scope>NUCLEOTIDE SEQUENCE [LARGE SCALE GENOMIC DNA]</scope>
    <source>
        <strain evidence="5 6">SM6</strain>
    </source>
</reference>
<organism evidence="5 6">
    <name type="scientific">Vibrio agarilyticus</name>
    <dbReference type="NCBI Taxonomy" id="2726741"/>
    <lineage>
        <taxon>Bacteria</taxon>
        <taxon>Pseudomonadati</taxon>
        <taxon>Pseudomonadota</taxon>
        <taxon>Gammaproteobacteria</taxon>
        <taxon>Vibrionales</taxon>
        <taxon>Vibrionaceae</taxon>
        <taxon>Vibrio</taxon>
    </lineage>
</organism>
<dbReference type="Pfam" id="PF19567">
    <property type="entry name" value="CpsB_CapC"/>
    <property type="match status" value="1"/>
</dbReference>
<sequence>MYDIHAHVIPNIDDGPKDFNTSLDILKEMYQQGIEGVIATPHIRLGKFNNTISTLSSAYHQFCSDLGERHDIPKLKYAAEVHLTPDLVPWVKNNKVPYLAKKDQTQYVLLELPENHYPSGTNQLCKWLLNNGVIPVIAHPERCRYWYNSSAGISALVEIGCLMQITASSIIGRFRQESMALAMGLIESNKVFCIASDTHNLTHRSCQMLSARDKINNYFDKEIVDDLFVNNPKMLFVNCINDCA</sequence>
<dbReference type="RefSeq" id="WP_168837481.1">
    <property type="nucleotide sequence ID" value="NZ_JABAIK010000020.1"/>
</dbReference>
<accession>A0A7X8TT74</accession>
<name>A0A7X8TT74_9VIBR</name>
<comment type="caution">
    <text evidence="5">The sequence shown here is derived from an EMBL/GenBank/DDBJ whole genome shotgun (WGS) entry which is preliminary data.</text>
</comment>
<evidence type="ECO:0000313" key="5">
    <source>
        <dbReference type="EMBL" id="NLS14384.1"/>
    </source>
</evidence>
<keyword evidence="6" id="KW-1185">Reference proteome</keyword>
<dbReference type="GO" id="GO:0030145">
    <property type="term" value="F:manganese ion binding"/>
    <property type="evidence" value="ECO:0007669"/>
    <property type="project" value="InterPro"/>
</dbReference>
<evidence type="ECO:0000313" key="6">
    <source>
        <dbReference type="Proteomes" id="UP000535589"/>
    </source>
</evidence>
<dbReference type="AlphaFoldDB" id="A0A7X8TT74"/>
<evidence type="ECO:0000256" key="4">
    <source>
        <dbReference type="ARBA" id="ARBA00051722"/>
    </source>
</evidence>
<gene>
    <name evidence="5" type="ORF">HGP28_16005</name>
</gene>
<dbReference type="PANTHER" id="PTHR39181">
    <property type="entry name" value="TYROSINE-PROTEIN PHOSPHATASE YWQE"/>
    <property type="match status" value="1"/>
</dbReference>
<keyword evidence="3" id="KW-0378">Hydrolase</keyword>
<comment type="similarity">
    <text evidence="1">Belongs to the metallo-dependent hydrolases superfamily. CpsB/CapC family.</text>
</comment>
<evidence type="ECO:0000256" key="1">
    <source>
        <dbReference type="ARBA" id="ARBA00005750"/>
    </source>
</evidence>
<dbReference type="PANTHER" id="PTHR39181:SF1">
    <property type="entry name" value="TYROSINE-PROTEIN PHOSPHATASE YWQE"/>
    <property type="match status" value="1"/>
</dbReference>
<protein>
    <recommendedName>
        <fullName evidence="2">protein-tyrosine-phosphatase</fullName>
        <ecNumber evidence="2">3.1.3.48</ecNumber>
    </recommendedName>
</protein>
<dbReference type="Gene3D" id="3.20.20.140">
    <property type="entry name" value="Metal-dependent hydrolases"/>
    <property type="match status" value="1"/>
</dbReference>
<dbReference type="InterPro" id="IPR016195">
    <property type="entry name" value="Pol/histidinol_Pase-like"/>
</dbReference>
<dbReference type="EC" id="3.1.3.48" evidence="2"/>
<evidence type="ECO:0000256" key="3">
    <source>
        <dbReference type="ARBA" id="ARBA00022801"/>
    </source>
</evidence>
<comment type="catalytic activity">
    <reaction evidence="4">
        <text>O-phospho-L-tyrosyl-[protein] + H2O = L-tyrosyl-[protein] + phosphate</text>
        <dbReference type="Rhea" id="RHEA:10684"/>
        <dbReference type="Rhea" id="RHEA-COMP:10136"/>
        <dbReference type="Rhea" id="RHEA-COMP:20101"/>
        <dbReference type="ChEBI" id="CHEBI:15377"/>
        <dbReference type="ChEBI" id="CHEBI:43474"/>
        <dbReference type="ChEBI" id="CHEBI:46858"/>
        <dbReference type="ChEBI" id="CHEBI:61978"/>
        <dbReference type="EC" id="3.1.3.48"/>
    </reaction>
</comment>
<dbReference type="Proteomes" id="UP000535589">
    <property type="component" value="Unassembled WGS sequence"/>
</dbReference>